<feature type="domain" description="Acyltransferase 3" evidence="8">
    <location>
        <begin position="1"/>
        <end position="166"/>
    </location>
</feature>
<evidence type="ECO:0000259" key="8">
    <source>
        <dbReference type="Pfam" id="PF01757"/>
    </source>
</evidence>
<dbReference type="Pfam" id="PF01757">
    <property type="entry name" value="Acyl_transf_3"/>
    <property type="match status" value="1"/>
</dbReference>
<protein>
    <submittedName>
        <fullName evidence="9">Hypothetical transmembrane protein</fullName>
    </submittedName>
</protein>
<keyword evidence="3" id="KW-1003">Cell membrane</keyword>
<evidence type="ECO:0000256" key="7">
    <source>
        <dbReference type="SAM" id="Phobius"/>
    </source>
</evidence>
<dbReference type="GO" id="GO:0005886">
    <property type="term" value="C:plasma membrane"/>
    <property type="evidence" value="ECO:0007669"/>
    <property type="project" value="UniProtKB-SubCell"/>
</dbReference>
<dbReference type="GO" id="GO:0016413">
    <property type="term" value="F:O-acetyltransferase activity"/>
    <property type="evidence" value="ECO:0007669"/>
    <property type="project" value="TreeGrafter"/>
</dbReference>
<accession>A1IMI9</accession>
<feature type="transmembrane region" description="Helical" evidence="7">
    <location>
        <begin position="23"/>
        <end position="44"/>
    </location>
</feature>
<evidence type="ECO:0000256" key="2">
    <source>
        <dbReference type="ARBA" id="ARBA00007400"/>
    </source>
</evidence>
<evidence type="ECO:0000256" key="4">
    <source>
        <dbReference type="ARBA" id="ARBA00022692"/>
    </source>
</evidence>
<reference evidence="9" key="1">
    <citation type="journal article" date="2004" name="FEMS Microbiol. Lett.">
        <title>Identification of the ornithine decarboxylase gene in the putrescine-producer Oenococcus oeni BIFI-83.</title>
        <authorList>
            <person name="Marcobal A."/>
            <person name="de las Rivas B."/>
            <person name="Moreno-Arribas M.V."/>
            <person name="Munoz R."/>
        </authorList>
    </citation>
    <scope>NUCLEOTIDE SEQUENCE</scope>
    <source>
        <strain evidence="9">BIFI-83</strain>
    </source>
</reference>
<keyword evidence="6 7" id="KW-0472">Membrane</keyword>
<comment type="subcellular location">
    <subcellularLocation>
        <location evidence="1">Cell membrane</location>
        <topology evidence="1">Multi-pass membrane protein</topology>
    </subcellularLocation>
</comment>
<organism evidence="9">
    <name type="scientific">Oenococcus oeni</name>
    <name type="common">Leuconostoc oenos</name>
    <dbReference type="NCBI Taxonomy" id="1247"/>
    <lineage>
        <taxon>Bacteria</taxon>
        <taxon>Bacillati</taxon>
        <taxon>Bacillota</taxon>
        <taxon>Bacilli</taxon>
        <taxon>Lactobacillales</taxon>
        <taxon>Lactobacillaceae</taxon>
        <taxon>Oenococcus</taxon>
    </lineage>
</organism>
<evidence type="ECO:0000256" key="6">
    <source>
        <dbReference type="ARBA" id="ARBA00023136"/>
    </source>
</evidence>
<keyword evidence="5 7" id="KW-1133">Transmembrane helix</keyword>
<evidence type="ECO:0000256" key="5">
    <source>
        <dbReference type="ARBA" id="ARBA00022989"/>
    </source>
</evidence>
<proteinExistence type="inferred from homology"/>
<dbReference type="EMBL" id="AJ746165">
    <property type="protein sequence ID" value="CAM07325.1"/>
    <property type="molecule type" value="Genomic_DNA"/>
</dbReference>
<reference evidence="9" key="2">
    <citation type="journal article" date="2006" name="Appl. Environ. Microbiol.">
        <title>Evidence for horizontal gene transfer as origin of putrescine production in Oenococcus oeni RM83.</title>
        <authorList>
            <person name="Marcobal A."/>
            <person name="de las Rivas B."/>
            <person name="Moreno-Arribas M.V."/>
            <person name="Munoz R."/>
        </authorList>
    </citation>
    <scope>NUCLEOTIDE SEQUENCE</scope>
    <source>
        <strain evidence="9">BIFI-83</strain>
    </source>
</reference>
<evidence type="ECO:0000256" key="1">
    <source>
        <dbReference type="ARBA" id="ARBA00004651"/>
    </source>
</evidence>
<evidence type="ECO:0000256" key="3">
    <source>
        <dbReference type="ARBA" id="ARBA00022475"/>
    </source>
</evidence>
<dbReference type="PANTHER" id="PTHR40074:SF2">
    <property type="entry name" value="O-ACETYLTRANSFERASE WECH"/>
    <property type="match status" value="1"/>
</dbReference>
<dbReference type="GO" id="GO:0009246">
    <property type="term" value="P:enterobacterial common antigen biosynthetic process"/>
    <property type="evidence" value="ECO:0007669"/>
    <property type="project" value="TreeGrafter"/>
</dbReference>
<dbReference type="PANTHER" id="PTHR40074">
    <property type="entry name" value="O-ACETYLTRANSFERASE WECH"/>
    <property type="match status" value="1"/>
</dbReference>
<feature type="transmembrane region" description="Helical" evidence="7">
    <location>
        <begin position="169"/>
        <end position="185"/>
    </location>
</feature>
<keyword evidence="4 7" id="KW-0812">Transmembrane</keyword>
<evidence type="ECO:0000313" key="9">
    <source>
        <dbReference type="EMBL" id="CAM07325.1"/>
    </source>
</evidence>
<comment type="similarity">
    <text evidence="2">Belongs to the acyltransferase 3 family.</text>
</comment>
<dbReference type="AlphaFoldDB" id="A1IMI9"/>
<name>A1IMI9_OENOE</name>
<feature type="transmembrane region" description="Helical" evidence="7">
    <location>
        <begin position="138"/>
        <end position="157"/>
    </location>
</feature>
<sequence length="186" mass="21753">MLHTSQAIFTARVGTSLFLQVRMFQGIAIPAVFLFFMISGAMLIDYRQRMSTTDFFKRRIKRVLIPFLFWSILWYFYDIKWSAYPGPISHPHPSVPDFLISFANTNINTIFWFFYVILVLYLVTPMLSAIAKLKEKDYLFLLVSVYVVINCFILYPLEVFKIQINNNMINFPLILSVILATLLPVI</sequence>
<dbReference type="InterPro" id="IPR002656">
    <property type="entry name" value="Acyl_transf_3_dom"/>
</dbReference>
<feature type="transmembrane region" description="Helical" evidence="7">
    <location>
        <begin position="110"/>
        <end position="131"/>
    </location>
</feature>